<accession>A0A2H3G5D6</accession>
<keyword evidence="2" id="KW-0479">Metal-binding</keyword>
<dbReference type="EMBL" id="MABQ02000009">
    <property type="protein sequence ID" value="PCD25945.1"/>
    <property type="molecule type" value="Genomic_DNA"/>
</dbReference>
<evidence type="ECO:0000259" key="6">
    <source>
        <dbReference type="PROSITE" id="PS50048"/>
    </source>
</evidence>
<dbReference type="CDD" id="cd12148">
    <property type="entry name" value="fungal_TF_MHR"/>
    <property type="match status" value="1"/>
</dbReference>
<dbReference type="STRING" id="327505.A0A2H3G5D6"/>
<dbReference type="CDD" id="cd00067">
    <property type="entry name" value="GAL4"/>
    <property type="match status" value="1"/>
</dbReference>
<dbReference type="Pfam" id="PF04082">
    <property type="entry name" value="Fungal_trans"/>
    <property type="match status" value="1"/>
</dbReference>
<dbReference type="AlphaFoldDB" id="A0A2H3G5D6"/>
<reference evidence="7 8" key="2">
    <citation type="journal article" date="2017" name="Sci. Rep.">
        <title>A mobile pathogenicity chromosome in Fusarium oxysporum for infection of multiple cucurbit species.</title>
        <authorList>
            <person name="van Dam P."/>
            <person name="Fokkens L."/>
            <person name="Ayukawa Y."/>
            <person name="van der Gragt M."/>
            <person name="Ter Horst A."/>
            <person name="Brankovics B."/>
            <person name="Houterman P.M."/>
            <person name="Arie T."/>
            <person name="Rep M."/>
        </authorList>
    </citation>
    <scope>NUCLEOTIDE SEQUENCE [LARGE SCALE GENOMIC DNA]</scope>
    <source>
        <strain evidence="7 8">Forc016</strain>
    </source>
</reference>
<gene>
    <name evidence="7" type="ORF">AU210_012379</name>
</gene>
<dbReference type="PANTHER" id="PTHR47338">
    <property type="entry name" value="ZN(II)2CYS6 TRANSCRIPTION FACTOR (EUROFUNG)-RELATED"/>
    <property type="match status" value="1"/>
</dbReference>
<proteinExistence type="predicted"/>
<evidence type="ECO:0000256" key="1">
    <source>
        <dbReference type="ARBA" id="ARBA00004123"/>
    </source>
</evidence>
<protein>
    <recommendedName>
        <fullName evidence="6">Zn(2)-C6 fungal-type domain-containing protein</fullName>
    </recommendedName>
</protein>
<evidence type="ECO:0000256" key="5">
    <source>
        <dbReference type="ARBA" id="ARBA00023242"/>
    </source>
</evidence>
<evidence type="ECO:0000256" key="2">
    <source>
        <dbReference type="ARBA" id="ARBA00022723"/>
    </source>
</evidence>
<dbReference type="GO" id="GO:0000981">
    <property type="term" value="F:DNA-binding transcription factor activity, RNA polymerase II-specific"/>
    <property type="evidence" value="ECO:0007669"/>
    <property type="project" value="InterPro"/>
</dbReference>
<evidence type="ECO:0000313" key="7">
    <source>
        <dbReference type="EMBL" id="PCD25945.1"/>
    </source>
</evidence>
<feature type="domain" description="Zn(2)-C6 fungal-type" evidence="6">
    <location>
        <begin position="12"/>
        <end position="42"/>
    </location>
</feature>
<dbReference type="PROSITE" id="PS00463">
    <property type="entry name" value="ZN2_CY6_FUNGAL_1"/>
    <property type="match status" value="1"/>
</dbReference>
<reference evidence="7 8" key="1">
    <citation type="journal article" date="2016" name="Environ. Microbiol.">
        <title>Effector profiles distinguish formae speciales of Fusarium oxysporum.</title>
        <authorList>
            <person name="van Dam P."/>
            <person name="Fokkens L."/>
            <person name="Schmidt S.M."/>
            <person name="Linmans J.H."/>
            <person name="Kistler H.C."/>
            <person name="Ma L.J."/>
            <person name="Rep M."/>
        </authorList>
    </citation>
    <scope>NUCLEOTIDE SEQUENCE [LARGE SCALE GENOMIC DNA]</scope>
    <source>
        <strain evidence="7 8">Forc016</strain>
    </source>
</reference>
<sequence length="539" mass="60282">MESERRTLAVRACVACRKQKRKCTREVPECSLCSKNGRPCEYAVGSRAAPYPEGRSRVAPRIQNPTVMPLQIVDSAAEAPSSNESTAPGLLPAENHFPALFFLDSSYFQQTKSQLQMPTVELPPEFDSIDAQSNMHDVDVYFNSIHTFLPIVSKLRLYRELSAPQSCRKPDTALLLITMQLHTRSLSSDPPSRELYGFAKACCSHVERSNILSVRLLQATLLITLYEIANAIYPAAYLSVGHCARLGHAIGIHDFKRAPQMLHTPTSATELEERHRVWWAVIVLDRYVNVGGKNRPFSCDDVRPDELLPADDKHWDQGELALIQPLAVSTSTTVKICPFGRTCQASHLLSRVLRHTSDRDSDIDFRCREALQLRRTVQALAATIANESEELLEHMNDATADLPLFTATALCHSALLHLYDTYCCTENTEANQMGCENLLEMQRLAISGLKEMPNTVFLFSKRLQAVTELGGMLRMSPLVCDCLYQAAATYLWYTLETGGQDYLPMANTIKDVLGILGTRWNSAREYIAILDGYDYSGNN</sequence>
<dbReference type="SUPFAM" id="SSF57701">
    <property type="entry name" value="Zn2/Cys6 DNA-binding domain"/>
    <property type="match status" value="1"/>
</dbReference>
<dbReference type="Proteomes" id="UP000219602">
    <property type="component" value="Chromosome 11"/>
</dbReference>
<evidence type="ECO:0000256" key="3">
    <source>
        <dbReference type="ARBA" id="ARBA00023015"/>
    </source>
</evidence>
<organism evidence="7 8">
    <name type="scientific">Fusarium oxysporum f. sp. radicis-cucumerinum</name>
    <dbReference type="NCBI Taxonomy" id="327505"/>
    <lineage>
        <taxon>Eukaryota</taxon>
        <taxon>Fungi</taxon>
        <taxon>Dikarya</taxon>
        <taxon>Ascomycota</taxon>
        <taxon>Pezizomycotina</taxon>
        <taxon>Sordariomycetes</taxon>
        <taxon>Hypocreomycetidae</taxon>
        <taxon>Hypocreales</taxon>
        <taxon>Nectriaceae</taxon>
        <taxon>Fusarium</taxon>
        <taxon>Fusarium oxysporum species complex</taxon>
    </lineage>
</organism>
<dbReference type="InterPro" id="IPR036864">
    <property type="entry name" value="Zn2-C6_fun-type_DNA-bd_sf"/>
</dbReference>
<dbReference type="Gene3D" id="4.10.240.10">
    <property type="entry name" value="Zn(2)-C6 fungal-type DNA-binding domain"/>
    <property type="match status" value="1"/>
</dbReference>
<dbReference type="GO" id="GO:0003677">
    <property type="term" value="F:DNA binding"/>
    <property type="evidence" value="ECO:0007669"/>
    <property type="project" value="InterPro"/>
</dbReference>
<dbReference type="SMART" id="SM00906">
    <property type="entry name" value="Fungal_trans"/>
    <property type="match status" value="1"/>
</dbReference>
<evidence type="ECO:0000313" key="8">
    <source>
        <dbReference type="Proteomes" id="UP000219602"/>
    </source>
</evidence>
<dbReference type="InterPro" id="IPR050815">
    <property type="entry name" value="TF_fung"/>
</dbReference>
<name>A0A2H3G5D6_FUSOX</name>
<dbReference type="InterPro" id="IPR007219">
    <property type="entry name" value="XnlR_reg_dom"/>
</dbReference>
<dbReference type="SMART" id="SM00066">
    <property type="entry name" value="GAL4"/>
    <property type="match status" value="1"/>
</dbReference>
<keyword evidence="5" id="KW-0539">Nucleus</keyword>
<keyword evidence="4" id="KW-0804">Transcription</keyword>
<dbReference type="GO" id="GO:0005634">
    <property type="term" value="C:nucleus"/>
    <property type="evidence" value="ECO:0007669"/>
    <property type="project" value="UniProtKB-SubCell"/>
</dbReference>
<dbReference type="GO" id="GO:0006351">
    <property type="term" value="P:DNA-templated transcription"/>
    <property type="evidence" value="ECO:0007669"/>
    <property type="project" value="InterPro"/>
</dbReference>
<dbReference type="GO" id="GO:0008270">
    <property type="term" value="F:zinc ion binding"/>
    <property type="evidence" value="ECO:0007669"/>
    <property type="project" value="InterPro"/>
</dbReference>
<evidence type="ECO:0000256" key="4">
    <source>
        <dbReference type="ARBA" id="ARBA00023163"/>
    </source>
</evidence>
<dbReference type="PROSITE" id="PS50048">
    <property type="entry name" value="ZN2_CY6_FUNGAL_2"/>
    <property type="match status" value="1"/>
</dbReference>
<dbReference type="PANTHER" id="PTHR47338:SF20">
    <property type="entry name" value="ZN(II)2CYS6 TRANSCRIPTION FACTOR (EUROFUNG)"/>
    <property type="match status" value="1"/>
</dbReference>
<keyword evidence="3" id="KW-0805">Transcription regulation</keyword>
<dbReference type="InterPro" id="IPR001138">
    <property type="entry name" value="Zn2Cys6_DnaBD"/>
</dbReference>
<dbReference type="Pfam" id="PF00172">
    <property type="entry name" value="Zn_clus"/>
    <property type="match status" value="1"/>
</dbReference>
<comment type="caution">
    <text evidence="7">The sequence shown here is derived from an EMBL/GenBank/DDBJ whole genome shotgun (WGS) entry which is preliminary data.</text>
</comment>
<comment type="subcellular location">
    <subcellularLocation>
        <location evidence="1">Nucleus</location>
    </subcellularLocation>
</comment>